<dbReference type="InterPro" id="IPR006153">
    <property type="entry name" value="Cation/H_exchanger_TM"/>
</dbReference>
<accession>A0A813RQM5</accession>
<evidence type="ECO:0000256" key="1">
    <source>
        <dbReference type="ARBA" id="ARBA00004141"/>
    </source>
</evidence>
<feature type="domain" description="Cation/H+ exchanger transmembrane" evidence="8">
    <location>
        <begin position="41"/>
        <end position="418"/>
    </location>
</feature>
<dbReference type="Proteomes" id="UP000663828">
    <property type="component" value="Unassembled WGS sequence"/>
</dbReference>
<dbReference type="AlphaFoldDB" id="A0A813RQM5"/>
<proteinExistence type="predicted"/>
<evidence type="ECO:0000259" key="8">
    <source>
        <dbReference type="Pfam" id="PF00999"/>
    </source>
</evidence>
<dbReference type="InterPro" id="IPR038770">
    <property type="entry name" value="Na+/solute_symporter_sf"/>
</dbReference>
<keyword evidence="4 7" id="KW-1133">Transmembrane helix</keyword>
<feature type="transmembrane region" description="Helical" evidence="7">
    <location>
        <begin position="160"/>
        <end position="180"/>
    </location>
</feature>
<keyword evidence="2" id="KW-0813">Transport</keyword>
<feature type="transmembrane region" description="Helical" evidence="7">
    <location>
        <begin position="93"/>
        <end position="113"/>
    </location>
</feature>
<keyword evidence="5" id="KW-0406">Ion transport</keyword>
<evidence type="ECO:0000256" key="4">
    <source>
        <dbReference type="ARBA" id="ARBA00022989"/>
    </source>
</evidence>
<gene>
    <name evidence="9" type="ORF">XAT740_LOCUS2198</name>
</gene>
<keyword evidence="10" id="KW-1185">Reference proteome</keyword>
<comment type="caution">
    <text evidence="9">The sequence shown here is derived from an EMBL/GenBank/DDBJ whole genome shotgun (WGS) entry which is preliminary data.</text>
</comment>
<evidence type="ECO:0000313" key="10">
    <source>
        <dbReference type="Proteomes" id="UP000663828"/>
    </source>
</evidence>
<evidence type="ECO:0000256" key="5">
    <source>
        <dbReference type="ARBA" id="ARBA00023065"/>
    </source>
</evidence>
<dbReference type="Gene3D" id="1.20.1530.20">
    <property type="match status" value="1"/>
</dbReference>
<feature type="transmembrane region" description="Helical" evidence="7">
    <location>
        <begin position="30"/>
        <end position="48"/>
    </location>
</feature>
<evidence type="ECO:0000313" key="9">
    <source>
        <dbReference type="EMBL" id="CAF0785398.1"/>
    </source>
</evidence>
<dbReference type="GO" id="GO:0016020">
    <property type="term" value="C:membrane"/>
    <property type="evidence" value="ECO:0007669"/>
    <property type="project" value="UniProtKB-SubCell"/>
</dbReference>
<reference evidence="9" key="1">
    <citation type="submission" date="2021-02" db="EMBL/GenBank/DDBJ databases">
        <authorList>
            <person name="Nowell W R."/>
        </authorList>
    </citation>
    <scope>NUCLEOTIDE SEQUENCE</scope>
</reference>
<evidence type="ECO:0000256" key="3">
    <source>
        <dbReference type="ARBA" id="ARBA00022692"/>
    </source>
</evidence>
<feature type="transmembrane region" description="Helical" evidence="7">
    <location>
        <begin position="192"/>
        <end position="208"/>
    </location>
</feature>
<feature type="transmembrane region" description="Helical" evidence="7">
    <location>
        <begin position="125"/>
        <end position="148"/>
    </location>
</feature>
<comment type="subcellular location">
    <subcellularLocation>
        <location evidence="1">Membrane</location>
        <topology evidence="1">Multi-pass membrane protein</topology>
    </subcellularLocation>
</comment>
<feature type="transmembrane region" description="Helical" evidence="7">
    <location>
        <begin position="60"/>
        <end position="87"/>
    </location>
</feature>
<feature type="transmembrane region" description="Helical" evidence="7">
    <location>
        <begin position="366"/>
        <end position="387"/>
    </location>
</feature>
<dbReference type="PANTHER" id="PTHR32468:SF0">
    <property type="entry name" value="K(+)_H(+) ANTIPORTER 1"/>
    <property type="match status" value="1"/>
</dbReference>
<sequence length="465" mass="51926">MYFFNSPFHHQFSPSMPHRKSVFEDPREDLLAIFLLQVFATLILSKILGKCLSFIHQPAVIGQILTGIILGPSALGFIPGFSSFLFAPHTLNSLQLIASLGLIFFMFYLGLKMDPSEIRQGWRRTLPIASASIIIPVSIGCTTSLWLYKMAAPDINKPAFILFIGSGIGFSAFPVLASILQANNIITTSLDIVVWVILAIATALSKGGPTIEGLYTLLLTFAFLLIMFIVVRPLLSLVHRYYFRRNDEHNIYLIVCCILVLLGASFVSEVINIHAFFGAFVAGLIIPRKMKGSSLHDFLSAQIELLCIEFFLPLYFTNSGLKTHFTMLNTVQIWYTILSLVVIISIAKIIPVTLMTRIVTRKRQTWSYALAVGILMNTRGIVQLVVLNVGVELGVLPPVIFSMFVLTAVILIFLTSPLLYLVYLRKNGKEIASTETNVYNNPMERVSQDHTRQPSRKWKIATSDC</sequence>
<feature type="transmembrane region" description="Helical" evidence="7">
    <location>
        <begin position="214"/>
        <end position="238"/>
    </location>
</feature>
<dbReference type="EMBL" id="CAJNOR010000074">
    <property type="protein sequence ID" value="CAF0785398.1"/>
    <property type="molecule type" value="Genomic_DNA"/>
</dbReference>
<feature type="transmembrane region" description="Helical" evidence="7">
    <location>
        <begin position="399"/>
        <end position="423"/>
    </location>
</feature>
<dbReference type="GO" id="GO:0015297">
    <property type="term" value="F:antiporter activity"/>
    <property type="evidence" value="ECO:0007669"/>
    <property type="project" value="InterPro"/>
</dbReference>
<dbReference type="PANTHER" id="PTHR32468">
    <property type="entry name" value="CATION/H + ANTIPORTER"/>
    <property type="match status" value="1"/>
</dbReference>
<organism evidence="9 10">
    <name type="scientific">Adineta ricciae</name>
    <name type="common">Rotifer</name>
    <dbReference type="NCBI Taxonomy" id="249248"/>
    <lineage>
        <taxon>Eukaryota</taxon>
        <taxon>Metazoa</taxon>
        <taxon>Spiralia</taxon>
        <taxon>Gnathifera</taxon>
        <taxon>Rotifera</taxon>
        <taxon>Eurotatoria</taxon>
        <taxon>Bdelloidea</taxon>
        <taxon>Adinetida</taxon>
        <taxon>Adinetidae</taxon>
        <taxon>Adineta</taxon>
    </lineage>
</organism>
<feature type="transmembrane region" description="Helical" evidence="7">
    <location>
        <begin position="250"/>
        <end position="267"/>
    </location>
</feature>
<dbReference type="InterPro" id="IPR050794">
    <property type="entry name" value="CPA2_transporter"/>
</dbReference>
<protein>
    <recommendedName>
        <fullName evidence="8">Cation/H+ exchanger transmembrane domain-containing protein</fullName>
    </recommendedName>
</protein>
<keyword evidence="6 7" id="KW-0472">Membrane</keyword>
<name>A0A813RQM5_ADIRI</name>
<keyword evidence="3 7" id="KW-0812">Transmembrane</keyword>
<dbReference type="Pfam" id="PF00999">
    <property type="entry name" value="Na_H_Exchanger"/>
    <property type="match status" value="1"/>
</dbReference>
<evidence type="ECO:0000256" key="2">
    <source>
        <dbReference type="ARBA" id="ARBA00022448"/>
    </source>
</evidence>
<dbReference type="GO" id="GO:1902600">
    <property type="term" value="P:proton transmembrane transport"/>
    <property type="evidence" value="ECO:0007669"/>
    <property type="project" value="InterPro"/>
</dbReference>
<evidence type="ECO:0000256" key="6">
    <source>
        <dbReference type="ARBA" id="ARBA00023136"/>
    </source>
</evidence>
<evidence type="ECO:0000256" key="7">
    <source>
        <dbReference type="SAM" id="Phobius"/>
    </source>
</evidence>
<feature type="transmembrane region" description="Helical" evidence="7">
    <location>
        <begin position="333"/>
        <end position="354"/>
    </location>
</feature>